<dbReference type="AlphaFoldDB" id="A0A061SNL7"/>
<name>A0A061SNL7_9RHOB</name>
<reference evidence="1 2" key="1">
    <citation type="journal article" date="2014" name="Genome Announc.">
        <title>Draft Genome Sequences of Two Isolates of the Roseobacter Group, Sulfitobacter sp. Strains 3SOLIMAR09 and 1FIGIMAR09, from Harbors of Mallorca Island (Mediterranean Sea).</title>
        <authorList>
            <person name="Mas-Llado M."/>
            <person name="Pina-Villalonga J.M."/>
            <person name="Brunet-Galmes I."/>
            <person name="Nogales B."/>
            <person name="Bosch R."/>
        </authorList>
    </citation>
    <scope>NUCLEOTIDE SEQUENCE [LARGE SCALE GENOMIC DNA]</scope>
    <source>
        <strain evidence="1 2">1FIGIMAR09</strain>
    </source>
</reference>
<evidence type="ECO:0000313" key="1">
    <source>
        <dbReference type="EMBL" id="KAJ03301.1"/>
    </source>
</evidence>
<dbReference type="EMBL" id="JEMU01000007">
    <property type="protein sequence ID" value="KAJ03301.1"/>
    <property type="molecule type" value="Genomic_DNA"/>
</dbReference>
<evidence type="ECO:0000313" key="2">
    <source>
        <dbReference type="Proteomes" id="UP000027337"/>
    </source>
</evidence>
<comment type="caution">
    <text evidence="1">The sequence shown here is derived from an EMBL/GenBank/DDBJ whole genome shotgun (WGS) entry which is preliminary data.</text>
</comment>
<gene>
    <name evidence="1" type="ORF">PM02_09430</name>
</gene>
<dbReference type="STRING" id="83219.PM02_09430"/>
<proteinExistence type="predicted"/>
<protein>
    <submittedName>
        <fullName evidence="1">Uncharacterized protein</fullName>
    </submittedName>
</protein>
<dbReference type="RefSeq" id="WP_037907678.1">
    <property type="nucleotide sequence ID" value="NZ_JEMU01000007.1"/>
</dbReference>
<organism evidence="1 2">
    <name type="scientific">Sulfitobacter mediterraneus</name>
    <dbReference type="NCBI Taxonomy" id="83219"/>
    <lineage>
        <taxon>Bacteria</taxon>
        <taxon>Pseudomonadati</taxon>
        <taxon>Pseudomonadota</taxon>
        <taxon>Alphaproteobacteria</taxon>
        <taxon>Rhodobacterales</taxon>
        <taxon>Roseobacteraceae</taxon>
        <taxon>Sulfitobacter</taxon>
    </lineage>
</organism>
<sequence>MTQTRLRRPVPERTTPKRGVLGAFGQKEWGQNGQIAPEWGAQPTGHPLGLGGAETDTPSDFLDDQVREAAQVVDLHIQGEAADQPDTGLWGALSAGYGGLSGADLSALATQVTRTYADVASQWVDLAGTLKDYLTRAAMPPAPAAPHGVHHAAPTLSLRAATPVEVRVEMFRPALALTAQPLGSDNPAQPARITEVSVTHNRLCISVPHDQPPGTYYGLLIEDGQGPAGVVTLDVLAEGTI</sequence>
<accession>A0A061SNL7</accession>
<keyword evidence="2" id="KW-1185">Reference proteome</keyword>
<dbReference type="Proteomes" id="UP000027337">
    <property type="component" value="Unassembled WGS sequence"/>
</dbReference>